<evidence type="ECO:0000256" key="1">
    <source>
        <dbReference type="PROSITE-ProRule" id="PRU00266"/>
    </source>
</evidence>
<dbReference type="PROSITE" id="PS50137">
    <property type="entry name" value="DS_RBD"/>
    <property type="match status" value="1"/>
</dbReference>
<evidence type="ECO:0000313" key="5">
    <source>
        <dbReference type="Proteomes" id="UP000243797"/>
    </source>
</evidence>
<keyword evidence="1" id="KW-0694">RNA-binding</keyword>
<evidence type="ECO:0000313" key="4">
    <source>
        <dbReference type="EMBL" id="PNS21589.1"/>
    </source>
</evidence>
<organism evidence="4 5">
    <name type="scientific">Sphaceloma murrayae</name>
    <dbReference type="NCBI Taxonomy" id="2082308"/>
    <lineage>
        <taxon>Eukaryota</taxon>
        <taxon>Fungi</taxon>
        <taxon>Dikarya</taxon>
        <taxon>Ascomycota</taxon>
        <taxon>Pezizomycotina</taxon>
        <taxon>Dothideomycetes</taxon>
        <taxon>Dothideomycetidae</taxon>
        <taxon>Myriangiales</taxon>
        <taxon>Elsinoaceae</taxon>
        <taxon>Sphaceloma</taxon>
    </lineage>
</organism>
<feature type="region of interest" description="Disordered" evidence="2">
    <location>
        <begin position="1"/>
        <end position="33"/>
    </location>
</feature>
<dbReference type="Gene3D" id="3.30.160.20">
    <property type="match status" value="2"/>
</dbReference>
<sequence length="656" mass="70419">MAAIPSPIDETVAGMNGRGTLSKSRKNAPPAQGGEVLSQLRSFLQKEHAAIIDLYQEDDDMEMDTLPPALAPTHSINKDANVRTARHSRLPKSRPSIADLKEQLASMFSPPPEITPWSNSPKQIAVGGFGAVSTYVRELDADADRSRSPTPPYFMDGVEGRPGTFHVPSTSTEPVVSLGGSSREASSMAAVTDGAKIANVPVAIPGLTNLSSLAAGPRFLPEAQSTAISTTGLAGDVHTPQLSDPASFNLPSDDYLGQLNNLAQVLQLTLEWTLTQNRSGQWTASLRIEDFDPTALQRRSIYDTTTFVTNPSSGSTKKSAKLAAAKAAVEFLRSPVGRSALGPMKQFKINQCKILNNANGVPVVRNAAIPPPPASTVTNIPQGPQSQDWITLLNLRAQAHGVRLPDYASIPYSPNDFKCTVLVVLEQSEGGSDAKVFRAHGETCRTKKLAKASAAMKALDMWDEHEREKGRGKSTVSLQAAEGGRCSKRLAIANEEHAQNNASTTATSNALVLQPSASQQHVPRDPNRDESITKGHAPGDAQLVPSRRDSAARDTSCADRLRAILDRDVVDSGSLQEACKVMGIRGPKFHWDLEQEGRFTGSVSFGVSAALPMELRGRVGVTEGLRMGNRVRNRDAHRTVASAALLELWEFVEARM</sequence>
<keyword evidence="5" id="KW-1185">Reference proteome</keyword>
<dbReference type="InterPro" id="IPR014720">
    <property type="entry name" value="dsRBD_dom"/>
</dbReference>
<evidence type="ECO:0000259" key="3">
    <source>
        <dbReference type="PROSITE" id="PS50137"/>
    </source>
</evidence>
<feature type="domain" description="DRBM" evidence="3">
    <location>
        <begin position="254"/>
        <end position="334"/>
    </location>
</feature>
<comment type="caution">
    <text evidence="4">The sequence shown here is derived from an EMBL/GenBank/DDBJ whole genome shotgun (WGS) entry which is preliminary data.</text>
</comment>
<dbReference type="InParanoid" id="A0A2K1R2U2"/>
<dbReference type="CDD" id="cd00048">
    <property type="entry name" value="DSRM_SF"/>
    <property type="match status" value="1"/>
</dbReference>
<reference evidence="4 5" key="1">
    <citation type="submission" date="2017-06" db="EMBL/GenBank/DDBJ databases">
        <title>Draft genome sequence of a variant of Elsinoe murrayae.</title>
        <authorList>
            <person name="Cheng Q."/>
        </authorList>
    </citation>
    <scope>NUCLEOTIDE SEQUENCE [LARGE SCALE GENOMIC DNA]</scope>
    <source>
        <strain evidence="4 5">CQ-2017a</strain>
    </source>
</reference>
<dbReference type="EMBL" id="NKHZ01000011">
    <property type="protein sequence ID" value="PNS21589.1"/>
    <property type="molecule type" value="Genomic_DNA"/>
</dbReference>
<dbReference type="AlphaFoldDB" id="A0A2K1R2U2"/>
<name>A0A2K1R2U2_9PEZI</name>
<dbReference type="Proteomes" id="UP000243797">
    <property type="component" value="Unassembled WGS sequence"/>
</dbReference>
<dbReference type="GO" id="GO:0003723">
    <property type="term" value="F:RNA binding"/>
    <property type="evidence" value="ECO:0007669"/>
    <property type="project" value="UniProtKB-UniRule"/>
</dbReference>
<evidence type="ECO:0000256" key="2">
    <source>
        <dbReference type="SAM" id="MobiDB-lite"/>
    </source>
</evidence>
<gene>
    <name evidence="4" type="ORF">CAC42_948</name>
</gene>
<dbReference type="SUPFAM" id="SSF54768">
    <property type="entry name" value="dsRNA-binding domain-like"/>
    <property type="match status" value="2"/>
</dbReference>
<proteinExistence type="predicted"/>
<feature type="region of interest" description="Disordered" evidence="2">
    <location>
        <begin position="515"/>
        <end position="552"/>
    </location>
</feature>
<accession>A0A2K1R2U2</accession>
<protein>
    <recommendedName>
        <fullName evidence="3">DRBM domain-containing protein</fullName>
    </recommendedName>
</protein>
<feature type="compositionally biased region" description="Basic and acidic residues" evidence="2">
    <location>
        <begin position="522"/>
        <end position="533"/>
    </location>
</feature>